<accession>A0A8J5Y6V2</accession>
<evidence type="ECO:0000259" key="3">
    <source>
        <dbReference type="Pfam" id="PF25597"/>
    </source>
</evidence>
<dbReference type="InterPro" id="IPR013103">
    <property type="entry name" value="RVT_2"/>
</dbReference>
<dbReference type="AlphaFoldDB" id="A0A8J5Y6V2"/>
<evidence type="ECO:0000313" key="4">
    <source>
        <dbReference type="EMBL" id="KAG8483213.1"/>
    </source>
</evidence>
<evidence type="ECO:0000256" key="1">
    <source>
        <dbReference type="SAM" id="MobiDB-lite"/>
    </source>
</evidence>
<feature type="domain" description="Retroviral polymerase SH3-like" evidence="3">
    <location>
        <begin position="537"/>
        <end position="596"/>
    </location>
</feature>
<name>A0A8J5Y6V2_9ROSI</name>
<gene>
    <name evidence="4" type="ORF">CXB51_022114</name>
</gene>
<organism evidence="4 5">
    <name type="scientific">Gossypium anomalum</name>
    <dbReference type="NCBI Taxonomy" id="47600"/>
    <lineage>
        <taxon>Eukaryota</taxon>
        <taxon>Viridiplantae</taxon>
        <taxon>Streptophyta</taxon>
        <taxon>Embryophyta</taxon>
        <taxon>Tracheophyta</taxon>
        <taxon>Spermatophyta</taxon>
        <taxon>Magnoliopsida</taxon>
        <taxon>eudicotyledons</taxon>
        <taxon>Gunneridae</taxon>
        <taxon>Pentapetalae</taxon>
        <taxon>rosids</taxon>
        <taxon>malvids</taxon>
        <taxon>Malvales</taxon>
        <taxon>Malvaceae</taxon>
        <taxon>Malvoideae</taxon>
        <taxon>Gossypium</taxon>
    </lineage>
</organism>
<feature type="domain" description="Reverse transcriptase Ty1/copia-type" evidence="2">
    <location>
        <begin position="653"/>
        <end position="875"/>
    </location>
</feature>
<evidence type="ECO:0008006" key="6">
    <source>
        <dbReference type="Google" id="ProtNLM"/>
    </source>
</evidence>
<sequence>MATNASSDSTSLELGCPPYTGAQIINSSPRHDTVKLAAGNFVQWQQHIHLITEGLPLDFDVVLTLASFSTETLTFQRLVDILVVVVVHCLKVMAVALGTYGDVSALNTTPIVASSGDAASGPRDLMFGENGWWSTRGAPTSLGGCGGLDIFSEPGRYVNHLAANPIACPYSVEIENFVVSFQYLARVSNPFLFPGNDVTGGHYNGSAPHGLHVKLSMPPLKENQIGPSSAGSYAFGCFGASRPYSSGHGVGPYSRPNNGDPIAGQNNRPNAPFVGPSANLVGLETTGNASIQHHGVQWRTKLRARVHDVDASPCVGLPRISNFNASDFVTISGSNAHNTALHKSTPYSGTSHLMGDGTPSKISYVGNSSFHTTRHPDPGIFTAGPHSDGLCYFSPVASATFVSSPFVLNTSLQPPGGGDDVFALWHCKIGHPSASVVKSSKSQAVECLLQFQKMIQTQFGKGIKRFQSDWGGEYRTFTKVLNAFAQANMPTDYWGYAFCSVIHLINRLPTLVLKGQSPYQVLHGRKPTYDHLRVFRCYYFSYLRPYTHHKLDFKSQPCTFLGYSSQHEGYYCLTPDRKVIVSRHVIFDKQQFLFSSSTTAPVDTSPTISMYVLLVKASVPCLDVTRVGTIDDVIPQPTFVSSPSNNHDFQPIKKNHDGTIARRKPRLVVKGCSQVSRCDFKETFSPVVKPTTIRTILAVIVSRGWLLRQVDVNNAFLNGDLTNEVFMQQPPGYVQTSLDGEQLVCRLTKDFYGLRQAPRAWFTKLKEFLVSTKFFASKSNASLFVRVAAEFVIYVLVYVDDIIVTRSATDSINSFVQLLHSEFSLKDMGDLNYFLGIDVTRFATGSLHLCQHKYIQDLLDKSSLTNVNSVYTPMVSSSTLSKDEGECLIDLTEYRSLAGALQYIVLTRPDIVYAINCACQFMHAPTSVHMVALKRILLYLHETLDYGLVFCPSDRLSLVGYANANWGLDFDDRWSTTGFCVYFGPAPISWCSKKQQVVSRSTAEAEYRNLVSTTNDITWLVSLLTKLQIQYADSSTVWCDNSSTVAVAANSVLHSKFKHVELDLFFAREKVADGSLGVGEIPACDQVVDIFTKPLSVSLFTRFHSSLRFLSLEKLGEC</sequence>
<proteinExistence type="predicted"/>
<reference evidence="4 5" key="1">
    <citation type="journal article" date="2021" name="bioRxiv">
        <title>The Gossypium anomalum genome as a resource for cotton improvement and evolutionary analysis of hybrid incompatibility.</title>
        <authorList>
            <person name="Grover C.E."/>
            <person name="Yuan D."/>
            <person name="Arick M.A."/>
            <person name="Miller E.R."/>
            <person name="Hu G."/>
            <person name="Peterson D.G."/>
            <person name="Wendel J.F."/>
            <person name="Udall J.A."/>
        </authorList>
    </citation>
    <scope>NUCLEOTIDE SEQUENCE [LARGE SCALE GENOMIC DNA]</scope>
    <source>
        <strain evidence="4">JFW-Udall</strain>
        <tissue evidence="4">Leaf</tissue>
    </source>
</reference>
<dbReference type="CDD" id="cd09272">
    <property type="entry name" value="RNase_HI_RT_Ty1"/>
    <property type="match status" value="1"/>
</dbReference>
<protein>
    <recommendedName>
        <fullName evidence="6">Reverse transcriptase Ty1/copia-type domain-containing protein</fullName>
    </recommendedName>
</protein>
<dbReference type="OrthoDB" id="997331at2759"/>
<dbReference type="SUPFAM" id="SSF56672">
    <property type="entry name" value="DNA/RNA polymerases"/>
    <property type="match status" value="1"/>
</dbReference>
<dbReference type="Pfam" id="PF07727">
    <property type="entry name" value="RVT_2"/>
    <property type="match status" value="1"/>
</dbReference>
<evidence type="ECO:0000313" key="5">
    <source>
        <dbReference type="Proteomes" id="UP000701853"/>
    </source>
</evidence>
<dbReference type="Pfam" id="PF25597">
    <property type="entry name" value="SH3_retrovirus"/>
    <property type="match status" value="1"/>
</dbReference>
<dbReference type="PANTHER" id="PTHR11439">
    <property type="entry name" value="GAG-POL-RELATED RETROTRANSPOSON"/>
    <property type="match status" value="1"/>
</dbReference>
<keyword evidence="5" id="KW-1185">Reference proteome</keyword>
<dbReference type="InterPro" id="IPR012337">
    <property type="entry name" value="RNaseH-like_sf"/>
</dbReference>
<comment type="caution">
    <text evidence="4">The sequence shown here is derived from an EMBL/GenBank/DDBJ whole genome shotgun (WGS) entry which is preliminary data.</text>
</comment>
<dbReference type="InterPro" id="IPR057670">
    <property type="entry name" value="SH3_retrovirus"/>
</dbReference>
<dbReference type="SUPFAM" id="SSF53098">
    <property type="entry name" value="Ribonuclease H-like"/>
    <property type="match status" value="1"/>
</dbReference>
<feature type="region of interest" description="Disordered" evidence="1">
    <location>
        <begin position="249"/>
        <end position="270"/>
    </location>
</feature>
<dbReference type="EMBL" id="JAHUZN010000009">
    <property type="protein sequence ID" value="KAG8483213.1"/>
    <property type="molecule type" value="Genomic_DNA"/>
</dbReference>
<dbReference type="PANTHER" id="PTHR11439:SF467">
    <property type="entry name" value="INTEGRASE CATALYTIC DOMAIN-CONTAINING PROTEIN"/>
    <property type="match status" value="1"/>
</dbReference>
<dbReference type="InterPro" id="IPR043502">
    <property type="entry name" value="DNA/RNA_pol_sf"/>
</dbReference>
<dbReference type="Proteomes" id="UP000701853">
    <property type="component" value="Chromosome 9"/>
</dbReference>
<evidence type="ECO:0000259" key="2">
    <source>
        <dbReference type="Pfam" id="PF07727"/>
    </source>
</evidence>